<dbReference type="GO" id="GO:0016758">
    <property type="term" value="F:hexosyltransferase activity"/>
    <property type="evidence" value="ECO:0007669"/>
    <property type="project" value="TreeGrafter"/>
</dbReference>
<dbReference type="GO" id="GO:1901137">
    <property type="term" value="P:carbohydrate derivative biosynthetic process"/>
    <property type="evidence" value="ECO:0007669"/>
    <property type="project" value="UniProtKB-ARBA"/>
</dbReference>
<keyword evidence="2 5" id="KW-0808">Transferase</keyword>
<feature type="domain" description="Glycosyl transferase family 1" evidence="3">
    <location>
        <begin position="217"/>
        <end position="362"/>
    </location>
</feature>
<dbReference type="PANTHER" id="PTHR45947:SF3">
    <property type="entry name" value="SULFOQUINOVOSYL TRANSFERASE SQD2"/>
    <property type="match status" value="1"/>
</dbReference>
<dbReference type="GO" id="GO:0008610">
    <property type="term" value="P:lipid biosynthetic process"/>
    <property type="evidence" value="ECO:0007669"/>
    <property type="project" value="UniProtKB-ARBA"/>
</dbReference>
<dbReference type="Pfam" id="PF00534">
    <property type="entry name" value="Glycos_transf_1"/>
    <property type="match status" value="1"/>
</dbReference>
<dbReference type="AlphaFoldDB" id="A0A5B1BMW0"/>
<dbReference type="RefSeq" id="WP_149654707.1">
    <property type="nucleotide sequence ID" value="NZ_VTZN01000090.1"/>
</dbReference>
<dbReference type="Proteomes" id="UP000324701">
    <property type="component" value="Unassembled WGS sequence"/>
</dbReference>
<sequence>MRIAIVSGDDVAAHQCADVVADDCVQLCAALAAQGHEVTAFVRSRDHHSCEMVAKHSYRTIVTAAGPLAAVAPQQVLPHVGDWAGELADIWSTDPPDVVHALGWLGGLAAQLAARRQGLPTVQTFHGLASLKASDSSDRQLVNTERARLEPLLARNATWVTAGSSADVDALAKLRRSRARLSLLSAGVDVLRYAPVGPQLDRTDLYRILCLAPDPLPHNGFDRTIRVLPKLPGAELVIAESAATDRRHAAARAALNDLAGDLRVADRVRFAGAVAADTLPALLRSADVVACTARQAPRASAALQAMASGVAVVAVSAGALTDTVVHVVTGLLVPPERPKELAVALKKLQTEHFNCAGMGAAARLHAESRFSWERIARDAVNIYRQVESAQELQRVSAR</sequence>
<dbReference type="InterPro" id="IPR001296">
    <property type="entry name" value="Glyco_trans_1"/>
</dbReference>
<dbReference type="PANTHER" id="PTHR45947">
    <property type="entry name" value="SULFOQUINOVOSYL TRANSFERASE SQD2"/>
    <property type="match status" value="1"/>
</dbReference>
<dbReference type="Gene3D" id="3.40.50.2000">
    <property type="entry name" value="Glycogen Phosphorylase B"/>
    <property type="match status" value="2"/>
</dbReference>
<evidence type="ECO:0000313" key="6">
    <source>
        <dbReference type="Proteomes" id="UP000324701"/>
    </source>
</evidence>
<keyword evidence="6" id="KW-1185">Reference proteome</keyword>
<dbReference type="Pfam" id="PF13439">
    <property type="entry name" value="Glyco_transf_4"/>
    <property type="match status" value="1"/>
</dbReference>
<dbReference type="SUPFAM" id="SSF53756">
    <property type="entry name" value="UDP-Glycosyltransferase/glycogen phosphorylase"/>
    <property type="match status" value="1"/>
</dbReference>
<dbReference type="InterPro" id="IPR050194">
    <property type="entry name" value="Glycosyltransferase_grp1"/>
</dbReference>
<evidence type="ECO:0000259" key="4">
    <source>
        <dbReference type="Pfam" id="PF13439"/>
    </source>
</evidence>
<dbReference type="OrthoDB" id="9810929at2"/>
<keyword evidence="1" id="KW-0328">Glycosyltransferase</keyword>
<comment type="caution">
    <text evidence="5">The sequence shown here is derived from an EMBL/GenBank/DDBJ whole genome shotgun (WGS) entry which is preliminary data.</text>
</comment>
<evidence type="ECO:0000256" key="2">
    <source>
        <dbReference type="ARBA" id="ARBA00022679"/>
    </source>
</evidence>
<evidence type="ECO:0000313" key="5">
    <source>
        <dbReference type="EMBL" id="KAA1249451.1"/>
    </source>
</evidence>
<dbReference type="EMBL" id="VTZN01000090">
    <property type="protein sequence ID" value="KAA1249451.1"/>
    <property type="molecule type" value="Genomic_DNA"/>
</dbReference>
<protein>
    <submittedName>
        <fullName evidence="5">Glycosyltransferase family 1 protein</fullName>
    </submittedName>
</protein>
<evidence type="ECO:0000256" key="1">
    <source>
        <dbReference type="ARBA" id="ARBA00022676"/>
    </source>
</evidence>
<proteinExistence type="predicted"/>
<accession>A0A5B1BMW0</accession>
<dbReference type="GO" id="GO:1903509">
    <property type="term" value="P:liposaccharide metabolic process"/>
    <property type="evidence" value="ECO:0007669"/>
    <property type="project" value="UniProtKB-ARBA"/>
</dbReference>
<reference evidence="5 6" key="1">
    <citation type="submission" date="2019-09" db="EMBL/GenBank/DDBJ databases">
        <title>Report of infection by Mycobacterium simiae a patient suffering from pulmonary tuberculosis.</title>
        <authorList>
            <person name="Mohanty P.S."/>
            <person name="Bansal A.K."/>
            <person name="Singh H."/>
            <person name="Sharma S."/>
            <person name="Patil S.A."/>
            <person name="Upadhaya P."/>
            <person name="Singh P.K."/>
            <person name="Kumar D."/>
            <person name="Kumar S."/>
            <person name="Singh R.K."/>
            <person name="Chaudhary B."/>
        </authorList>
    </citation>
    <scope>NUCLEOTIDE SEQUENCE [LARGE SCALE GENOMIC DNA]</scope>
    <source>
        <strain evidence="5 6">JAL-560-SIM</strain>
    </source>
</reference>
<gene>
    <name evidence="5" type="ORF">F0Q45_15105</name>
</gene>
<feature type="domain" description="Glycosyltransferase subfamily 4-like N-terminal" evidence="4">
    <location>
        <begin position="25"/>
        <end position="190"/>
    </location>
</feature>
<name>A0A5B1BMW0_MYCSI</name>
<evidence type="ECO:0000259" key="3">
    <source>
        <dbReference type="Pfam" id="PF00534"/>
    </source>
</evidence>
<dbReference type="InterPro" id="IPR028098">
    <property type="entry name" value="Glyco_trans_4-like_N"/>
</dbReference>
<organism evidence="5 6">
    <name type="scientific">Mycobacterium simiae</name>
    <name type="common">Mycobacterium habana</name>
    <dbReference type="NCBI Taxonomy" id="1784"/>
    <lineage>
        <taxon>Bacteria</taxon>
        <taxon>Bacillati</taxon>
        <taxon>Actinomycetota</taxon>
        <taxon>Actinomycetes</taxon>
        <taxon>Mycobacteriales</taxon>
        <taxon>Mycobacteriaceae</taxon>
        <taxon>Mycobacterium</taxon>
        <taxon>Mycobacterium simiae complex</taxon>
    </lineage>
</organism>